<reference evidence="2" key="2">
    <citation type="submission" date="2021-04" db="EMBL/GenBank/DDBJ databases">
        <authorList>
            <person name="Zhang T."/>
            <person name="Zhang Y."/>
            <person name="Lu D."/>
            <person name="Zuo D."/>
            <person name="Du Z."/>
        </authorList>
    </citation>
    <scope>NUCLEOTIDE SEQUENCE</scope>
    <source>
        <strain evidence="2">JR1</strain>
    </source>
</reference>
<comment type="caution">
    <text evidence="2">The sequence shown here is derived from an EMBL/GenBank/DDBJ whole genome shotgun (WGS) entry which is preliminary data.</text>
</comment>
<evidence type="ECO:0000313" key="3">
    <source>
        <dbReference type="Proteomes" id="UP000679220"/>
    </source>
</evidence>
<organism evidence="2 3">
    <name type="scientific">Carboxylicivirga sediminis</name>
    <dbReference type="NCBI Taxonomy" id="2006564"/>
    <lineage>
        <taxon>Bacteria</taxon>
        <taxon>Pseudomonadati</taxon>
        <taxon>Bacteroidota</taxon>
        <taxon>Bacteroidia</taxon>
        <taxon>Marinilabiliales</taxon>
        <taxon>Marinilabiliaceae</taxon>
        <taxon>Carboxylicivirga</taxon>
    </lineage>
</organism>
<feature type="domain" description="Isochorismatase-like" evidence="1">
    <location>
        <begin position="11"/>
        <end position="157"/>
    </location>
</feature>
<reference evidence="2" key="1">
    <citation type="journal article" date="2018" name="Int. J. Syst. Evol. Microbiol.">
        <title>Carboxylicivirga sediminis sp. nov., isolated from coastal sediment.</title>
        <authorList>
            <person name="Wang F.Q."/>
            <person name="Ren L.H."/>
            <person name="Zou R.J."/>
            <person name="Sun Y.Z."/>
            <person name="Liu X.J."/>
            <person name="Jiang F."/>
            <person name="Liu L.J."/>
        </authorList>
    </citation>
    <scope>NUCLEOTIDE SEQUENCE</scope>
    <source>
        <strain evidence="2">JR1</strain>
    </source>
</reference>
<proteinExistence type="predicted"/>
<dbReference type="InterPro" id="IPR050993">
    <property type="entry name" value="Isochorismatase_domain"/>
</dbReference>
<keyword evidence="2" id="KW-0378">Hydrolase</keyword>
<gene>
    <name evidence="2" type="ORF">KDU71_19545</name>
</gene>
<evidence type="ECO:0000313" key="2">
    <source>
        <dbReference type="EMBL" id="MBR8537775.1"/>
    </source>
</evidence>
<dbReference type="PANTHER" id="PTHR14119:SF3">
    <property type="entry name" value="ISOCHORISMATASE DOMAIN-CONTAINING PROTEIN 2"/>
    <property type="match status" value="1"/>
</dbReference>
<accession>A0A941FA21</accession>
<dbReference type="CDD" id="cd01012">
    <property type="entry name" value="YcaC_related"/>
    <property type="match status" value="1"/>
</dbReference>
<protein>
    <submittedName>
        <fullName evidence="2">Hydrolase</fullName>
    </submittedName>
</protein>
<dbReference type="RefSeq" id="WP_212192800.1">
    <property type="nucleotide sequence ID" value="NZ_JAGTAR010000039.1"/>
</dbReference>
<dbReference type="Gene3D" id="3.40.50.850">
    <property type="entry name" value="Isochorismatase-like"/>
    <property type="match status" value="1"/>
</dbReference>
<dbReference type="InterPro" id="IPR036380">
    <property type="entry name" value="Isochorismatase-like_sf"/>
</dbReference>
<dbReference type="GO" id="GO:0016787">
    <property type="term" value="F:hydrolase activity"/>
    <property type="evidence" value="ECO:0007669"/>
    <property type="project" value="UniProtKB-KW"/>
</dbReference>
<name>A0A941FA21_9BACT</name>
<dbReference type="InterPro" id="IPR000868">
    <property type="entry name" value="Isochorismatase-like_dom"/>
</dbReference>
<dbReference type="PANTHER" id="PTHR14119">
    <property type="entry name" value="HYDROLASE"/>
    <property type="match status" value="1"/>
</dbReference>
<sequence>MRLLKENAIGVVVDIQERLFPHIDKHEQLEANTKILIQGMKALNIPFLVTEQYKKGLGETIEGIKALVQDDPHFEKMAFSCCDDPKFMEALETSSKRTVILAGMESHICMLQTAIDLRERGFTPVIVEDCVSSRTPENKRMGIERLKQEGVIVTSYESILFELCRVSGSDAFKTISKLVK</sequence>
<dbReference type="Pfam" id="PF00857">
    <property type="entry name" value="Isochorismatase"/>
    <property type="match status" value="1"/>
</dbReference>
<evidence type="ECO:0000259" key="1">
    <source>
        <dbReference type="Pfam" id="PF00857"/>
    </source>
</evidence>
<dbReference type="AlphaFoldDB" id="A0A941FA21"/>
<dbReference type="Proteomes" id="UP000679220">
    <property type="component" value="Unassembled WGS sequence"/>
</dbReference>
<dbReference type="EMBL" id="JAGTAR010000039">
    <property type="protein sequence ID" value="MBR8537775.1"/>
    <property type="molecule type" value="Genomic_DNA"/>
</dbReference>
<dbReference type="SUPFAM" id="SSF52499">
    <property type="entry name" value="Isochorismatase-like hydrolases"/>
    <property type="match status" value="1"/>
</dbReference>
<keyword evidence="3" id="KW-1185">Reference proteome</keyword>